<protein>
    <submittedName>
        <fullName evidence="1">Uncharacterized protein</fullName>
    </submittedName>
</protein>
<reference evidence="1" key="1">
    <citation type="submission" date="2021-05" db="EMBL/GenBank/DDBJ databases">
        <authorList>
            <person name="Scholz U."/>
            <person name="Mascher M."/>
            <person name="Fiebig A."/>
        </authorList>
    </citation>
    <scope>NUCLEOTIDE SEQUENCE [LARGE SCALE GENOMIC DNA]</scope>
</reference>
<reference evidence="1" key="2">
    <citation type="submission" date="2025-09" db="UniProtKB">
        <authorList>
            <consortium name="EnsemblPlants"/>
        </authorList>
    </citation>
    <scope>IDENTIFICATION</scope>
</reference>
<name>A0ACD5XKJ1_AVESA</name>
<accession>A0ACD5XKJ1</accession>
<dbReference type="Proteomes" id="UP001732700">
    <property type="component" value="Chromosome 5A"/>
</dbReference>
<evidence type="ECO:0000313" key="1">
    <source>
        <dbReference type="EnsemblPlants" id="AVESA.00010b.r2.5AG0840650.1.CDS"/>
    </source>
</evidence>
<sequence length="326" mass="35266">MENVVDGNGGGSGLVMTELIRIKELVKQLEVHLRDCPDLCKHLAEQIFTVTERSIGSMISSRHFDCRKRSAANAGIDSPPLPATPSTLVKENRKRKMMAKGKLQVRVSSAGGGEDDGYSWRKYGQKEILGAQHPRAYYRCTYRKTHGCSAIKQVQRADEDPAFFDVTYHGTHSCAHKTAAAVAKEPPAAPNPDARSLLQSLSSSLTVNTEGLTSGPQQGWSSTTPFSFSPAMSSLTPPEHYQSSTQSTAVNCFGQGVSLSPSLSQLELSPTTSDSSHVPMNPFEAERRAESELQQIVSALALVGAATSMPEPPLELEDFDVSIFLV</sequence>
<proteinExistence type="predicted"/>
<organism evidence="1 2">
    <name type="scientific">Avena sativa</name>
    <name type="common">Oat</name>
    <dbReference type="NCBI Taxonomy" id="4498"/>
    <lineage>
        <taxon>Eukaryota</taxon>
        <taxon>Viridiplantae</taxon>
        <taxon>Streptophyta</taxon>
        <taxon>Embryophyta</taxon>
        <taxon>Tracheophyta</taxon>
        <taxon>Spermatophyta</taxon>
        <taxon>Magnoliopsida</taxon>
        <taxon>Liliopsida</taxon>
        <taxon>Poales</taxon>
        <taxon>Poaceae</taxon>
        <taxon>BOP clade</taxon>
        <taxon>Pooideae</taxon>
        <taxon>Poodae</taxon>
        <taxon>Poeae</taxon>
        <taxon>Poeae Chloroplast Group 1 (Aveneae type)</taxon>
        <taxon>Aveninae</taxon>
        <taxon>Avena</taxon>
    </lineage>
</organism>
<keyword evidence="2" id="KW-1185">Reference proteome</keyword>
<evidence type="ECO:0000313" key="2">
    <source>
        <dbReference type="Proteomes" id="UP001732700"/>
    </source>
</evidence>
<dbReference type="EnsemblPlants" id="AVESA.00010b.r2.5AG0840650.1">
    <property type="protein sequence ID" value="AVESA.00010b.r2.5AG0840650.1.CDS"/>
    <property type="gene ID" value="AVESA.00010b.r2.5AG0840650"/>
</dbReference>